<gene>
    <name evidence="2" type="ORF">ZT1A5_G8750</name>
</gene>
<dbReference type="Proteomes" id="UP000215453">
    <property type="component" value="Chromosome 8"/>
</dbReference>
<dbReference type="EMBL" id="LT882683">
    <property type="protein sequence ID" value="SMY27306.1"/>
    <property type="molecule type" value="Genomic_DNA"/>
</dbReference>
<feature type="region of interest" description="Disordered" evidence="1">
    <location>
        <begin position="1"/>
        <end position="135"/>
    </location>
</feature>
<reference evidence="2 3" key="1">
    <citation type="submission" date="2016-10" db="EMBL/GenBank/DDBJ databases">
        <authorList>
            <person name="Varghese N."/>
        </authorList>
    </citation>
    <scope>NUCLEOTIDE SEQUENCE [LARGE SCALE GENOMIC DNA]</scope>
</reference>
<evidence type="ECO:0000256" key="1">
    <source>
        <dbReference type="SAM" id="MobiDB-lite"/>
    </source>
</evidence>
<organism evidence="2 3">
    <name type="scientific">Zymoseptoria tritici ST99CH_1A5</name>
    <dbReference type="NCBI Taxonomy" id="1276529"/>
    <lineage>
        <taxon>Eukaryota</taxon>
        <taxon>Fungi</taxon>
        <taxon>Dikarya</taxon>
        <taxon>Ascomycota</taxon>
        <taxon>Pezizomycotina</taxon>
        <taxon>Dothideomycetes</taxon>
        <taxon>Dothideomycetidae</taxon>
        <taxon>Mycosphaerellales</taxon>
        <taxon>Mycosphaerellaceae</taxon>
        <taxon>Zymoseptoria</taxon>
    </lineage>
</organism>
<sequence length="305" mass="34183">MADSPQSPTLDDPNERTSFPPLARVHANTPSTPTRTTRSGASSNPRPKKKRKFSTASLRSFLRRSLRHVGLASKKRALEPPTAISPPGEEEEEEEEGSFNPPSSSPNDSTQPPSPALLLAEPARPEPFGHPLHRCPKRLPKPHYLPFTQPNRHGYASYITTHWLPYLHSRLSGLSTPDRHHFLSYFLSEKCTSVCSAAQNSHLEKDYVWLIHRDAVLAWLYENSWAVGERTTAMRGAGRGGWRDEERERMGWVEGWGALREVQGEVFGAWCERGEFGVGLFGGEYGEMGWGFWEVGPRGEGVEEV</sequence>
<evidence type="ECO:0000313" key="2">
    <source>
        <dbReference type="EMBL" id="SMY27306.1"/>
    </source>
</evidence>
<feature type="compositionally biased region" description="Low complexity" evidence="1">
    <location>
        <begin position="98"/>
        <end position="122"/>
    </location>
</feature>
<protein>
    <submittedName>
        <fullName evidence="2">Uncharacterized protein</fullName>
    </submittedName>
</protein>
<feature type="compositionally biased region" description="Acidic residues" evidence="1">
    <location>
        <begin position="88"/>
        <end position="97"/>
    </location>
</feature>
<dbReference type="AlphaFoldDB" id="A0A1Y6LSD9"/>
<accession>A0A1Y6LSD9</accession>
<proteinExistence type="predicted"/>
<evidence type="ECO:0000313" key="3">
    <source>
        <dbReference type="Proteomes" id="UP000215453"/>
    </source>
</evidence>
<name>A0A1Y6LSD9_ZYMTR</name>
<feature type="compositionally biased region" description="Low complexity" evidence="1">
    <location>
        <begin position="29"/>
        <end position="39"/>
    </location>
</feature>